<dbReference type="Pfam" id="PF00499">
    <property type="entry name" value="Oxidored_q3"/>
    <property type="match status" value="1"/>
</dbReference>
<comment type="function">
    <text evidence="1">NDH-1 shuttles electrons from NADH, via FMN and iron-sulfur (Fe-S) centers, to quinones in the respiratory chain. Couples the redox reaction to proton translocation (for every two electrons transferred, four hydrogen ions are translocated across the cytoplasmic membrane), and thus conserves the redox energy in a proton gradient.</text>
</comment>
<keyword evidence="1" id="KW-1003">Cell membrane</keyword>
<keyword evidence="3" id="KW-0560">Oxidoreductase</keyword>
<keyword evidence="1" id="KW-0472">Membrane</keyword>
<dbReference type="NCBIfam" id="NF005165">
    <property type="entry name" value="PRK06638.1-5"/>
    <property type="match status" value="1"/>
</dbReference>
<dbReference type="RefSeq" id="WP_219687974.1">
    <property type="nucleotide sequence ID" value="NZ_WMBF01000049.1"/>
</dbReference>
<keyword evidence="4" id="KW-1185">Reference proteome</keyword>
<keyword evidence="1" id="KW-0874">Quinone</keyword>
<comment type="similarity">
    <text evidence="1">Belongs to the complex I subunit 6 family.</text>
</comment>
<feature type="transmembrane region" description="Helical" evidence="1">
    <location>
        <begin position="15"/>
        <end position="34"/>
    </location>
</feature>
<dbReference type="InterPro" id="IPR001457">
    <property type="entry name" value="NADH_UbQ/plastoQ_OxRdtase_su6"/>
</dbReference>
<dbReference type="EC" id="7.1.1.-" evidence="1"/>
<proteinExistence type="inferred from homology"/>
<keyword evidence="1" id="KW-0812">Transmembrane</keyword>
<feature type="compositionally biased region" description="Basic and acidic residues" evidence="2">
    <location>
        <begin position="178"/>
        <end position="197"/>
    </location>
</feature>
<comment type="subcellular location">
    <subcellularLocation>
        <location evidence="1">Cell membrane</location>
        <topology evidence="1">Multi-pass membrane protein</topology>
    </subcellularLocation>
</comment>
<evidence type="ECO:0000313" key="4">
    <source>
        <dbReference type="Proteomes" id="UP001197114"/>
    </source>
</evidence>
<feature type="transmembrane region" description="Helical" evidence="1">
    <location>
        <begin position="41"/>
        <end position="62"/>
    </location>
</feature>
<keyword evidence="1" id="KW-1133">Transmembrane helix</keyword>
<evidence type="ECO:0000313" key="3">
    <source>
        <dbReference type="EMBL" id="MBW5421461.1"/>
    </source>
</evidence>
<evidence type="ECO:0000256" key="1">
    <source>
        <dbReference type="RuleBase" id="RU004429"/>
    </source>
</evidence>
<dbReference type="PANTHER" id="PTHR33269:SF19">
    <property type="entry name" value="NADH-QUINONE OXIDOREDUCTASE SUBUNIT J"/>
    <property type="match status" value="1"/>
</dbReference>
<feature type="transmembrane region" description="Helical" evidence="1">
    <location>
        <begin position="151"/>
        <end position="172"/>
    </location>
</feature>
<feature type="region of interest" description="Disordered" evidence="2">
    <location>
        <begin position="256"/>
        <end position="284"/>
    </location>
</feature>
<dbReference type="EMBL" id="WMBF01000049">
    <property type="protein sequence ID" value="MBW5421461.1"/>
    <property type="molecule type" value="Genomic_DNA"/>
</dbReference>
<feature type="transmembrane region" description="Helical" evidence="1">
    <location>
        <begin position="68"/>
        <end position="91"/>
    </location>
</feature>
<dbReference type="Proteomes" id="UP001197114">
    <property type="component" value="Unassembled WGS sequence"/>
</dbReference>
<accession>A0ABS6YJ97</accession>
<organism evidence="3 4">
    <name type="scientific">Streptomyces anatolicus</name>
    <dbReference type="NCBI Taxonomy" id="2675858"/>
    <lineage>
        <taxon>Bacteria</taxon>
        <taxon>Bacillati</taxon>
        <taxon>Actinomycetota</taxon>
        <taxon>Actinomycetes</taxon>
        <taxon>Kitasatosporales</taxon>
        <taxon>Streptomycetaceae</taxon>
        <taxon>Streptomyces</taxon>
    </lineage>
</organism>
<sequence>MTQLAAYTTSSGEAFQFWILGTVAVIGALCTILMKKAVHSALCLAGTMIILAVFYLANGAYFLGVVQIVVYTGAIMMLFLFVVMLVGVTAADSLKETIKGQRWLALLCGLGFAVLLFAGIGNASVKEFNGLGKANAGGNVEGLAELIFTKYVFAFEITGALLITATVGAMVLTHRERTERAKTQRERSEERVREGKHLPPLPAPGVYARHNAVDIAGLLPDGTPSELTVNKTLRERGQIRDVSSEALDDLRALEQRSADRLERPDLRATDIGRNDIGRTEEASK</sequence>
<dbReference type="PANTHER" id="PTHR33269">
    <property type="entry name" value="NADH-UBIQUINONE OXIDOREDUCTASE CHAIN 6"/>
    <property type="match status" value="1"/>
</dbReference>
<feature type="transmembrane region" description="Helical" evidence="1">
    <location>
        <begin position="103"/>
        <end position="125"/>
    </location>
</feature>
<reference evidence="3 4" key="1">
    <citation type="submission" date="2019-11" db="EMBL/GenBank/DDBJ databases">
        <authorList>
            <person name="Ay H."/>
        </authorList>
    </citation>
    <scope>NUCLEOTIDE SEQUENCE [LARGE SCALE GENOMIC DNA]</scope>
    <source>
        <strain evidence="3 4">BG9H</strain>
    </source>
</reference>
<keyword evidence="1" id="KW-0520">NAD</keyword>
<dbReference type="GO" id="GO:0016491">
    <property type="term" value="F:oxidoreductase activity"/>
    <property type="evidence" value="ECO:0007669"/>
    <property type="project" value="UniProtKB-KW"/>
</dbReference>
<feature type="region of interest" description="Disordered" evidence="2">
    <location>
        <begin position="178"/>
        <end position="205"/>
    </location>
</feature>
<protein>
    <recommendedName>
        <fullName evidence="1">NADH-quinone oxidoreductase subunit J</fullName>
        <ecNumber evidence="1">7.1.1.-</ecNumber>
    </recommendedName>
</protein>
<evidence type="ECO:0000256" key="2">
    <source>
        <dbReference type="SAM" id="MobiDB-lite"/>
    </source>
</evidence>
<dbReference type="Gene3D" id="1.20.120.1200">
    <property type="entry name" value="NADH-ubiquinone/plastoquinone oxidoreductase chain 6, subunit NuoJ"/>
    <property type="match status" value="1"/>
</dbReference>
<dbReference type="InterPro" id="IPR042106">
    <property type="entry name" value="Nuo/plastoQ_OxRdtase_6_NuoJ"/>
</dbReference>
<name>A0ABS6YJ97_9ACTN</name>
<gene>
    <name evidence="3" type="ORF">GKQ77_07750</name>
</gene>
<comment type="catalytic activity">
    <reaction evidence="1">
        <text>a quinone + NADH + 5 H(+)(in) = a quinol + NAD(+) + 4 H(+)(out)</text>
        <dbReference type="Rhea" id="RHEA:57888"/>
        <dbReference type="ChEBI" id="CHEBI:15378"/>
        <dbReference type="ChEBI" id="CHEBI:24646"/>
        <dbReference type="ChEBI" id="CHEBI:57540"/>
        <dbReference type="ChEBI" id="CHEBI:57945"/>
        <dbReference type="ChEBI" id="CHEBI:132124"/>
    </reaction>
</comment>
<comment type="caution">
    <text evidence="3">The sequence shown here is derived from an EMBL/GenBank/DDBJ whole genome shotgun (WGS) entry which is preliminary data.</text>
</comment>